<gene>
    <name evidence="2" type="ORF">Lgra_1684</name>
    <name evidence="3" type="ORF">NCTC12388_01214</name>
</gene>
<evidence type="ECO:0000313" key="5">
    <source>
        <dbReference type="Proteomes" id="UP000254476"/>
    </source>
</evidence>
<keyword evidence="4" id="KW-1185">Reference proteome</keyword>
<evidence type="ECO:0000313" key="2">
    <source>
        <dbReference type="EMBL" id="KTD10718.1"/>
    </source>
</evidence>
<feature type="region of interest" description="Disordered" evidence="1">
    <location>
        <begin position="110"/>
        <end position="132"/>
    </location>
</feature>
<protein>
    <submittedName>
        <fullName evidence="3">Uncharacterized protein</fullName>
    </submittedName>
</protein>
<organism evidence="3 5">
    <name type="scientific">Legionella gratiana</name>
    <dbReference type="NCBI Taxonomy" id="45066"/>
    <lineage>
        <taxon>Bacteria</taxon>
        <taxon>Pseudomonadati</taxon>
        <taxon>Pseudomonadota</taxon>
        <taxon>Gammaproteobacteria</taxon>
        <taxon>Legionellales</taxon>
        <taxon>Legionellaceae</taxon>
        <taxon>Legionella</taxon>
    </lineage>
</organism>
<evidence type="ECO:0000313" key="4">
    <source>
        <dbReference type="Proteomes" id="UP000054691"/>
    </source>
</evidence>
<accession>A0A378J7S4</accession>
<feature type="compositionally biased region" description="Basic and acidic residues" evidence="1">
    <location>
        <begin position="110"/>
        <end position="119"/>
    </location>
</feature>
<proteinExistence type="predicted"/>
<dbReference type="OrthoDB" id="5653599at2"/>
<dbReference type="Proteomes" id="UP000254476">
    <property type="component" value="Unassembled WGS sequence"/>
</dbReference>
<dbReference type="AlphaFoldDB" id="A0A378J7S4"/>
<dbReference type="EMBL" id="UGOB01000001">
    <property type="protein sequence ID" value="STX43792.1"/>
    <property type="molecule type" value="Genomic_DNA"/>
</dbReference>
<dbReference type="EMBL" id="LNYE01000022">
    <property type="protein sequence ID" value="KTD10718.1"/>
    <property type="molecule type" value="Genomic_DNA"/>
</dbReference>
<evidence type="ECO:0000313" key="3">
    <source>
        <dbReference type="EMBL" id="STX43792.1"/>
    </source>
</evidence>
<dbReference type="Proteomes" id="UP000054691">
    <property type="component" value="Unassembled WGS sequence"/>
</dbReference>
<evidence type="ECO:0000256" key="1">
    <source>
        <dbReference type="SAM" id="MobiDB-lite"/>
    </source>
</evidence>
<reference evidence="2 4" key="1">
    <citation type="submission" date="2015-11" db="EMBL/GenBank/DDBJ databases">
        <title>Genomic analysis of 38 Legionella species identifies large and diverse effector repertoires.</title>
        <authorList>
            <person name="Burstein D."/>
            <person name="Amaro F."/>
            <person name="Zusman T."/>
            <person name="Lifshitz Z."/>
            <person name="Cohen O."/>
            <person name="Gilbert J.A."/>
            <person name="Pupko T."/>
            <person name="Shuman H.A."/>
            <person name="Segal G."/>
        </authorList>
    </citation>
    <scope>NUCLEOTIDE SEQUENCE [LARGE SCALE GENOMIC DNA]</scope>
    <source>
        <strain evidence="2 4">Lyon 8420412</strain>
    </source>
</reference>
<dbReference type="RefSeq" id="WP_058498828.1">
    <property type="nucleotide sequence ID" value="NZ_CAAAHW010000001.1"/>
</dbReference>
<sequence>MRSKILQIAIRLAGQIAETQVIREAPIKNSTQQSIPPVNPILIPNQDKMNPNFIPVDISDIAPLSNIRKEIEREESKRTFQRDFEKFKEDMLTEGKQYSANNSAPLSLDQKTHEVKVDPVSDTNQKTDQAPARRFTSAKGLQDEVFKKSKEQIQNHRPLLFLFNVFEGTLKKSSSHLFEGFYCAFADKDGIPDEKAKSVLNLAKWLVLAIITFTLYEYFNKKLNEVKNLDAQALANYSQAKDLYDKAILLAQECVRQINSINELTKNKDLNENLLKLLKECADSEENNSILGMGINNLTAVIESVVNNKLLERALLDGKIERRLQSLEDQNPLASLLLEKKGAKGYKSTENALQYKVDTLDIIINHKKEGVELRQKEIQLNTDRIEELNSDTKKIEIKVHNNLFVRSGFFKPVHHTAIDKCEQCKEKLKNIKADNKEENKEDDLRFSVD</sequence>
<name>A0A378J7S4_9GAMM</name>
<reference evidence="3 5" key="2">
    <citation type="submission" date="2018-06" db="EMBL/GenBank/DDBJ databases">
        <authorList>
            <consortium name="Pathogen Informatics"/>
            <person name="Doyle S."/>
        </authorList>
    </citation>
    <scope>NUCLEOTIDE SEQUENCE [LARGE SCALE GENOMIC DNA]</scope>
    <source>
        <strain evidence="3 5">NCTC12388</strain>
    </source>
</reference>